<feature type="region of interest" description="Disordered" evidence="1">
    <location>
        <begin position="36"/>
        <end position="77"/>
    </location>
</feature>
<feature type="domain" description="Retrovirus-related Pol polyprotein from transposon TNT 1-94-like beta-barrel" evidence="2">
    <location>
        <begin position="72"/>
        <end position="144"/>
    </location>
</feature>
<evidence type="ECO:0000313" key="4">
    <source>
        <dbReference type="Proteomes" id="UP001159363"/>
    </source>
</evidence>
<evidence type="ECO:0000256" key="1">
    <source>
        <dbReference type="SAM" id="MobiDB-lite"/>
    </source>
</evidence>
<evidence type="ECO:0000313" key="3">
    <source>
        <dbReference type="EMBL" id="KAJ8886280.1"/>
    </source>
</evidence>
<dbReference type="EMBL" id="JARBHB010000004">
    <property type="protein sequence ID" value="KAJ8886280.1"/>
    <property type="molecule type" value="Genomic_DNA"/>
</dbReference>
<reference evidence="3 4" key="1">
    <citation type="submission" date="2023-02" db="EMBL/GenBank/DDBJ databases">
        <title>LHISI_Scaffold_Assembly.</title>
        <authorList>
            <person name="Stuart O.P."/>
            <person name="Cleave R."/>
            <person name="Magrath M.J.L."/>
            <person name="Mikheyev A.S."/>
        </authorList>
    </citation>
    <scope>NUCLEOTIDE SEQUENCE [LARGE SCALE GENOMIC DNA]</scope>
    <source>
        <strain evidence="3">Daus_M_001</strain>
        <tissue evidence="3">Leg muscle</tissue>
    </source>
</reference>
<dbReference type="Proteomes" id="UP001159363">
    <property type="component" value="Chromosome X"/>
</dbReference>
<sequence>MHTEDNAKGPRPNREYRVLCINAIGQIAMVCPKVTTEGKNNKTKPDHKRSSSSSYTSKGARTAKVEHENTTLDEDATHHMTPYRELIKDFDGSLIGTVKLANGGCATAKGKGKVTLIITEKCGGWTIQLSDVIYNPEIENNLMS</sequence>
<keyword evidence="4" id="KW-1185">Reference proteome</keyword>
<gene>
    <name evidence="3" type="ORF">PR048_012489</name>
</gene>
<accession>A0ABQ9HPT5</accession>
<organism evidence="3 4">
    <name type="scientific">Dryococelus australis</name>
    <dbReference type="NCBI Taxonomy" id="614101"/>
    <lineage>
        <taxon>Eukaryota</taxon>
        <taxon>Metazoa</taxon>
        <taxon>Ecdysozoa</taxon>
        <taxon>Arthropoda</taxon>
        <taxon>Hexapoda</taxon>
        <taxon>Insecta</taxon>
        <taxon>Pterygota</taxon>
        <taxon>Neoptera</taxon>
        <taxon>Polyneoptera</taxon>
        <taxon>Phasmatodea</taxon>
        <taxon>Verophasmatodea</taxon>
        <taxon>Anareolatae</taxon>
        <taxon>Phasmatidae</taxon>
        <taxon>Eurycanthinae</taxon>
        <taxon>Dryococelus</taxon>
    </lineage>
</organism>
<proteinExistence type="predicted"/>
<evidence type="ECO:0000259" key="2">
    <source>
        <dbReference type="Pfam" id="PF22936"/>
    </source>
</evidence>
<dbReference type="Pfam" id="PF22936">
    <property type="entry name" value="Pol_BBD"/>
    <property type="match status" value="1"/>
</dbReference>
<protein>
    <recommendedName>
        <fullName evidence="2">Retrovirus-related Pol polyprotein from transposon TNT 1-94-like beta-barrel domain-containing protein</fullName>
    </recommendedName>
</protein>
<dbReference type="InterPro" id="IPR054722">
    <property type="entry name" value="PolX-like_BBD"/>
</dbReference>
<comment type="caution">
    <text evidence="3">The sequence shown here is derived from an EMBL/GenBank/DDBJ whole genome shotgun (WGS) entry which is preliminary data.</text>
</comment>
<name>A0ABQ9HPT5_9NEOP</name>
<feature type="compositionally biased region" description="Basic and acidic residues" evidence="1">
    <location>
        <begin position="63"/>
        <end position="77"/>
    </location>
</feature>